<organism evidence="1 2">
    <name type="scientific">Dactylosporangium siamense</name>
    <dbReference type="NCBI Taxonomy" id="685454"/>
    <lineage>
        <taxon>Bacteria</taxon>
        <taxon>Bacillati</taxon>
        <taxon>Actinomycetota</taxon>
        <taxon>Actinomycetes</taxon>
        <taxon>Micromonosporales</taxon>
        <taxon>Micromonosporaceae</taxon>
        <taxon>Dactylosporangium</taxon>
    </lineage>
</organism>
<dbReference type="Proteomes" id="UP000660611">
    <property type="component" value="Unassembled WGS sequence"/>
</dbReference>
<comment type="caution">
    <text evidence="1">The sequence shown here is derived from an EMBL/GenBank/DDBJ whole genome shotgun (WGS) entry which is preliminary data.</text>
</comment>
<keyword evidence="2" id="KW-1185">Reference proteome</keyword>
<dbReference type="AlphaFoldDB" id="A0A919PGG5"/>
<name>A0A919PGG5_9ACTN</name>
<dbReference type="RefSeq" id="WP_203844027.1">
    <property type="nucleotide sequence ID" value="NZ_BAAAVW010000003.1"/>
</dbReference>
<gene>
    <name evidence="1" type="ORF">Dsi01nite_001810</name>
</gene>
<evidence type="ECO:0000313" key="2">
    <source>
        <dbReference type="Proteomes" id="UP000660611"/>
    </source>
</evidence>
<dbReference type="EMBL" id="BONQ01000004">
    <property type="protein sequence ID" value="GIG42140.1"/>
    <property type="molecule type" value="Genomic_DNA"/>
</dbReference>
<protein>
    <submittedName>
        <fullName evidence="1">Uncharacterized protein</fullName>
    </submittedName>
</protein>
<reference evidence="1" key="1">
    <citation type="submission" date="2021-01" db="EMBL/GenBank/DDBJ databases">
        <title>Whole genome shotgun sequence of Dactylosporangium siamense NBRC 106093.</title>
        <authorList>
            <person name="Komaki H."/>
            <person name="Tamura T."/>
        </authorList>
    </citation>
    <scope>NUCLEOTIDE SEQUENCE</scope>
    <source>
        <strain evidence="1">NBRC 106093</strain>
    </source>
</reference>
<accession>A0A919PGG5</accession>
<proteinExistence type="predicted"/>
<evidence type="ECO:0000313" key="1">
    <source>
        <dbReference type="EMBL" id="GIG42140.1"/>
    </source>
</evidence>
<sequence>MTYHLIDEPPAGTITHATLVAFLPGGACAALLGPTLMGDPVLPGESIDLDASVRIPLRQAGFRRQRVRAFALPVAGVAHARSGNEAGSTAWVDRPR</sequence>